<evidence type="ECO:0000313" key="2">
    <source>
        <dbReference type="EMBL" id="KAJ1351156.1"/>
    </source>
</evidence>
<evidence type="ECO:0000313" key="3">
    <source>
        <dbReference type="Proteomes" id="UP001196413"/>
    </source>
</evidence>
<feature type="region of interest" description="Disordered" evidence="1">
    <location>
        <begin position="1"/>
        <end position="72"/>
    </location>
</feature>
<gene>
    <name evidence="2" type="ORF">KIN20_007114</name>
</gene>
<comment type="caution">
    <text evidence="2">The sequence shown here is derived from an EMBL/GenBank/DDBJ whole genome shotgun (WGS) entry which is preliminary data.</text>
</comment>
<dbReference type="EMBL" id="JAHQIW010001017">
    <property type="protein sequence ID" value="KAJ1351156.1"/>
    <property type="molecule type" value="Genomic_DNA"/>
</dbReference>
<reference evidence="2" key="1">
    <citation type="submission" date="2021-06" db="EMBL/GenBank/DDBJ databases">
        <title>Parelaphostrongylus tenuis whole genome reference sequence.</title>
        <authorList>
            <person name="Garwood T.J."/>
            <person name="Larsen P.A."/>
            <person name="Fountain-Jones N.M."/>
            <person name="Garbe J.R."/>
            <person name="Macchietto M.G."/>
            <person name="Kania S.A."/>
            <person name="Gerhold R.W."/>
            <person name="Richards J.E."/>
            <person name="Wolf T.M."/>
        </authorList>
    </citation>
    <scope>NUCLEOTIDE SEQUENCE</scope>
    <source>
        <strain evidence="2">MNPRO001-30</strain>
        <tissue evidence="2">Meninges</tissue>
    </source>
</reference>
<protein>
    <submittedName>
        <fullName evidence="2">Uncharacterized protein</fullName>
    </submittedName>
</protein>
<name>A0AAD5ML28_PARTN</name>
<proteinExistence type="predicted"/>
<keyword evidence="3" id="KW-1185">Reference proteome</keyword>
<dbReference type="AlphaFoldDB" id="A0AAD5ML28"/>
<accession>A0AAD5ML28</accession>
<organism evidence="2 3">
    <name type="scientific">Parelaphostrongylus tenuis</name>
    <name type="common">Meningeal worm</name>
    <dbReference type="NCBI Taxonomy" id="148309"/>
    <lineage>
        <taxon>Eukaryota</taxon>
        <taxon>Metazoa</taxon>
        <taxon>Ecdysozoa</taxon>
        <taxon>Nematoda</taxon>
        <taxon>Chromadorea</taxon>
        <taxon>Rhabditida</taxon>
        <taxon>Rhabditina</taxon>
        <taxon>Rhabditomorpha</taxon>
        <taxon>Strongyloidea</taxon>
        <taxon>Metastrongylidae</taxon>
        <taxon>Parelaphostrongylus</taxon>
    </lineage>
</organism>
<evidence type="ECO:0000256" key="1">
    <source>
        <dbReference type="SAM" id="MobiDB-lite"/>
    </source>
</evidence>
<sequence length="72" mass="7796">MQSTNFHPQYQQYTQHSNSNSQRSVPGTSTNQDEQRLASSSSGVNYSSMTHAATYGAPSPTTFAPTINLLDA</sequence>
<feature type="compositionally biased region" description="Polar residues" evidence="1">
    <location>
        <begin position="1"/>
        <end position="51"/>
    </location>
</feature>
<dbReference type="Proteomes" id="UP001196413">
    <property type="component" value="Unassembled WGS sequence"/>
</dbReference>